<name>A0ABN2RLC2_9MICO</name>
<comment type="caution">
    <text evidence="3">The sequence shown here is derived from an EMBL/GenBank/DDBJ whole genome shotgun (WGS) entry which is preliminary data.</text>
</comment>
<evidence type="ECO:0000256" key="1">
    <source>
        <dbReference type="SAM" id="MobiDB-lite"/>
    </source>
</evidence>
<sequence>MSRVPSERKGDAHSSKTRPAPPGDDVAMDTNMDTNTNTRAPEGTGTTRDDATAATTGASGRSDHNVWVGLSYDDPFAARSWLRGLGFVDGVVVDGESPGEIRHSEMLWPEGGRVMVSSRQKADRTFVSEAGAATVYVVTDDPDAVWARADRLGATVLRPLEETDYGSRGFSVADPEGTSWSFGTYAG</sequence>
<evidence type="ECO:0000313" key="4">
    <source>
        <dbReference type="Proteomes" id="UP001500013"/>
    </source>
</evidence>
<dbReference type="InterPro" id="IPR029068">
    <property type="entry name" value="Glyas_Bleomycin-R_OHBP_Dase"/>
</dbReference>
<dbReference type="Proteomes" id="UP001500013">
    <property type="component" value="Unassembled WGS sequence"/>
</dbReference>
<evidence type="ECO:0000259" key="2">
    <source>
        <dbReference type="PROSITE" id="PS51819"/>
    </source>
</evidence>
<gene>
    <name evidence="3" type="ORF">GCM10009817_08340</name>
</gene>
<feature type="compositionally biased region" description="Basic and acidic residues" evidence="1">
    <location>
        <begin position="1"/>
        <end position="14"/>
    </location>
</feature>
<proteinExistence type="predicted"/>
<feature type="region of interest" description="Disordered" evidence="1">
    <location>
        <begin position="1"/>
        <end position="64"/>
    </location>
</feature>
<dbReference type="InterPro" id="IPR037523">
    <property type="entry name" value="VOC_core"/>
</dbReference>
<organism evidence="3 4">
    <name type="scientific">Terrabacter lapilli</name>
    <dbReference type="NCBI Taxonomy" id="436231"/>
    <lineage>
        <taxon>Bacteria</taxon>
        <taxon>Bacillati</taxon>
        <taxon>Actinomycetota</taxon>
        <taxon>Actinomycetes</taxon>
        <taxon>Micrococcales</taxon>
        <taxon>Intrasporangiaceae</taxon>
        <taxon>Terrabacter</taxon>
    </lineage>
</organism>
<accession>A0ABN2RLC2</accession>
<dbReference type="PROSITE" id="PS51819">
    <property type="entry name" value="VOC"/>
    <property type="match status" value="1"/>
</dbReference>
<evidence type="ECO:0000313" key="3">
    <source>
        <dbReference type="EMBL" id="GAA1970779.1"/>
    </source>
</evidence>
<feature type="domain" description="VOC" evidence="2">
    <location>
        <begin position="61"/>
        <end position="185"/>
    </location>
</feature>
<dbReference type="Gene3D" id="3.30.720.110">
    <property type="match status" value="1"/>
</dbReference>
<dbReference type="Gene3D" id="3.30.720.120">
    <property type="match status" value="1"/>
</dbReference>
<feature type="compositionally biased region" description="Low complexity" evidence="1">
    <location>
        <begin position="28"/>
        <end position="60"/>
    </location>
</feature>
<dbReference type="Pfam" id="PF00903">
    <property type="entry name" value="Glyoxalase"/>
    <property type="match status" value="1"/>
</dbReference>
<keyword evidence="4" id="KW-1185">Reference proteome</keyword>
<dbReference type="SUPFAM" id="SSF54593">
    <property type="entry name" value="Glyoxalase/Bleomycin resistance protein/Dihydroxybiphenyl dioxygenase"/>
    <property type="match status" value="1"/>
</dbReference>
<dbReference type="EMBL" id="BAAAPU010000003">
    <property type="protein sequence ID" value="GAA1970779.1"/>
    <property type="molecule type" value="Genomic_DNA"/>
</dbReference>
<protein>
    <recommendedName>
        <fullName evidence="2">VOC domain-containing protein</fullName>
    </recommendedName>
</protein>
<reference evidence="3 4" key="1">
    <citation type="journal article" date="2019" name="Int. J. Syst. Evol. Microbiol.">
        <title>The Global Catalogue of Microorganisms (GCM) 10K type strain sequencing project: providing services to taxonomists for standard genome sequencing and annotation.</title>
        <authorList>
            <consortium name="The Broad Institute Genomics Platform"/>
            <consortium name="The Broad Institute Genome Sequencing Center for Infectious Disease"/>
            <person name="Wu L."/>
            <person name="Ma J."/>
        </authorList>
    </citation>
    <scope>NUCLEOTIDE SEQUENCE [LARGE SCALE GENOMIC DNA]</scope>
    <source>
        <strain evidence="3 4">JCM 15628</strain>
    </source>
</reference>
<dbReference type="InterPro" id="IPR004360">
    <property type="entry name" value="Glyas_Fos-R_dOase_dom"/>
</dbReference>